<dbReference type="EMBL" id="JAEHSL010000066">
    <property type="protein sequence ID" value="MBI6183699.1"/>
    <property type="molecule type" value="Genomic_DNA"/>
</dbReference>
<feature type="transmembrane region" description="Helical" evidence="5">
    <location>
        <begin position="389"/>
        <end position="408"/>
    </location>
</feature>
<feature type="transmembrane region" description="Helical" evidence="5">
    <location>
        <begin position="84"/>
        <end position="110"/>
    </location>
</feature>
<evidence type="ECO:0000256" key="2">
    <source>
        <dbReference type="ARBA" id="ARBA00022692"/>
    </source>
</evidence>
<dbReference type="InterPro" id="IPR002797">
    <property type="entry name" value="Polysacc_synth"/>
</dbReference>
<organism evidence="6 7">
    <name type="scientific">Serratia proteamaculans</name>
    <dbReference type="NCBI Taxonomy" id="28151"/>
    <lineage>
        <taxon>Bacteria</taxon>
        <taxon>Pseudomonadati</taxon>
        <taxon>Pseudomonadota</taxon>
        <taxon>Gammaproteobacteria</taxon>
        <taxon>Enterobacterales</taxon>
        <taxon>Yersiniaceae</taxon>
        <taxon>Serratia</taxon>
    </lineage>
</organism>
<evidence type="ECO:0000256" key="4">
    <source>
        <dbReference type="ARBA" id="ARBA00023136"/>
    </source>
</evidence>
<feature type="transmembrane region" description="Helical" evidence="5">
    <location>
        <begin position="336"/>
        <end position="355"/>
    </location>
</feature>
<feature type="transmembrane region" description="Helical" evidence="5">
    <location>
        <begin position="48"/>
        <end position="72"/>
    </location>
</feature>
<dbReference type="Proteomes" id="UP000639004">
    <property type="component" value="Unassembled WGS sequence"/>
</dbReference>
<name>A0ABS0TZ93_SERPR</name>
<dbReference type="InterPro" id="IPR052556">
    <property type="entry name" value="PolySynth_Transporter"/>
</dbReference>
<comment type="caution">
    <text evidence="6">The sequence shown here is derived from an EMBL/GenBank/DDBJ whole genome shotgun (WGS) entry which is preliminary data.</text>
</comment>
<evidence type="ECO:0000256" key="5">
    <source>
        <dbReference type="SAM" id="Phobius"/>
    </source>
</evidence>
<evidence type="ECO:0000313" key="6">
    <source>
        <dbReference type="EMBL" id="MBI6183699.1"/>
    </source>
</evidence>
<reference evidence="6 7" key="1">
    <citation type="submission" date="2020-12" db="EMBL/GenBank/DDBJ databases">
        <title>Enhanced detection system for hospital associated transmission using whole genome sequencing surveillance.</title>
        <authorList>
            <person name="Harrison L.H."/>
            <person name="Van Tyne D."/>
            <person name="Marsh J.W."/>
            <person name="Griffith M.P."/>
            <person name="Snyder D.J."/>
            <person name="Cooper V.S."/>
            <person name="Mustapha M."/>
        </authorList>
    </citation>
    <scope>NUCLEOTIDE SEQUENCE [LARGE SCALE GENOMIC DNA]</scope>
    <source>
        <strain evidence="6 7">SER00238</strain>
    </source>
</reference>
<feature type="transmembrane region" description="Helical" evidence="5">
    <location>
        <begin position="295"/>
        <end position="324"/>
    </location>
</feature>
<feature type="transmembrane region" description="Helical" evidence="5">
    <location>
        <begin position="216"/>
        <end position="236"/>
    </location>
</feature>
<sequence>MGLFSRFSQNKSILNMLWLSGDSIIRMGLGFLVSVWLARYMGPDQFGIFNYALAMIAIYTAVASLGMNGVVVRELVRTPDQASIIMGSSFVLQIVGSILASFLVIMSTMILRPNEWSVLLIVLVMVPSVLLRSTDIIKYWFESVISAKYTVIAQNIAFVTSSALKIGAILLGGSYVIIAVTVTVEALIVALLLIYLYRRKKINIVWQFDFSTAKKLLSQSWPLILSGLALMLYMRVDQIMIGNMVDNAAVGIYSVAVKMVEVWYFFPVAIVSSLFPKIIKEKDISEERYNERMQFLYDIMVVAGISLAIVVTILSDYIISLFYGSQYAEASHLIKIYAWVSIFYFLSSASGRWYINEGLQVYALTRNIMGLAIAISLNFILIPKFGSEGAAFATLVAYFFASYLFDFFNHKTRVSFLQKSKSLWFFGAIFRIRKAIKG</sequence>
<protein>
    <submittedName>
        <fullName evidence="6">Flippase</fullName>
    </submittedName>
</protein>
<evidence type="ECO:0000256" key="1">
    <source>
        <dbReference type="ARBA" id="ARBA00004141"/>
    </source>
</evidence>
<proteinExistence type="predicted"/>
<evidence type="ECO:0000313" key="7">
    <source>
        <dbReference type="Proteomes" id="UP000639004"/>
    </source>
</evidence>
<dbReference type="Pfam" id="PF01943">
    <property type="entry name" value="Polysacc_synt"/>
    <property type="match status" value="1"/>
</dbReference>
<feature type="transmembrane region" description="Helical" evidence="5">
    <location>
        <begin position="248"/>
        <end position="275"/>
    </location>
</feature>
<evidence type="ECO:0000256" key="3">
    <source>
        <dbReference type="ARBA" id="ARBA00022989"/>
    </source>
</evidence>
<keyword evidence="7" id="KW-1185">Reference proteome</keyword>
<feature type="transmembrane region" description="Helical" evidence="5">
    <location>
        <begin position="149"/>
        <end position="169"/>
    </location>
</feature>
<feature type="transmembrane region" description="Helical" evidence="5">
    <location>
        <begin position="12"/>
        <end position="36"/>
    </location>
</feature>
<feature type="transmembrane region" description="Helical" evidence="5">
    <location>
        <begin position="116"/>
        <end position="137"/>
    </location>
</feature>
<gene>
    <name evidence="6" type="ORF">JEQ07_25360</name>
</gene>
<accession>A0ABS0TZ93</accession>
<feature type="transmembrane region" description="Helical" evidence="5">
    <location>
        <begin position="175"/>
        <end position="196"/>
    </location>
</feature>
<feature type="transmembrane region" description="Helical" evidence="5">
    <location>
        <begin position="367"/>
        <end position="383"/>
    </location>
</feature>
<keyword evidence="2 5" id="KW-0812">Transmembrane</keyword>
<keyword evidence="4 5" id="KW-0472">Membrane</keyword>
<keyword evidence="3 5" id="KW-1133">Transmembrane helix</keyword>
<comment type="subcellular location">
    <subcellularLocation>
        <location evidence="1">Membrane</location>
        <topology evidence="1">Multi-pass membrane protein</topology>
    </subcellularLocation>
</comment>
<dbReference type="CDD" id="cd13128">
    <property type="entry name" value="MATE_Wzx_like"/>
    <property type="match status" value="1"/>
</dbReference>
<dbReference type="PANTHER" id="PTHR43424:SF1">
    <property type="entry name" value="LOCUS PUTATIVE PROTEIN 1-RELATED"/>
    <property type="match status" value="1"/>
</dbReference>
<dbReference type="PANTHER" id="PTHR43424">
    <property type="entry name" value="LOCUS PUTATIVE PROTEIN 1-RELATED"/>
    <property type="match status" value="1"/>
</dbReference>